<dbReference type="OrthoDB" id="61110at2759"/>
<evidence type="ECO:0000256" key="1">
    <source>
        <dbReference type="PROSITE-ProRule" id="PRU00235"/>
    </source>
</evidence>
<name>A0A1J4JT84_9EUKA</name>
<dbReference type="VEuPathDB" id="TrichDB:TRFO_07174"/>
<sequence length="339" mass="38492">MKIAFNFAIEISEKFQTYSFPLKYSNIHANLQYLTHFFFWRIMRLFSGGNNDDFQLCRPGEPCERPSLVHNLPLDDIKKINLGYSGCVAIYEDGSVYKWGRVNNEVIQDPTKIEGLPIISDAICNFNYLVCLTEDGKLLVDSQESNPIGLYQVETDIKIKMIFGRSVPCVVGENKKVYSLDFASRSLIEFQNAPDNVKQICSISTQVLLISRDGKTYISKHNSNNFTLVESLRNQFIVKIDGCFEHFVAVASNGKAFGNGCNIHGTIGTGQSYINLEEAQKFHEILNFPDPIIDIATGDIHTLFLDIKGKLWQTGKDHRNQKMGDSQHNSRKNIEFYFS</sequence>
<dbReference type="PANTHER" id="PTHR45982:SF1">
    <property type="entry name" value="REGULATOR OF CHROMOSOME CONDENSATION"/>
    <property type="match status" value="1"/>
</dbReference>
<reference evidence="2" key="1">
    <citation type="submission" date="2016-10" db="EMBL/GenBank/DDBJ databases">
        <authorList>
            <person name="Benchimol M."/>
            <person name="Almeida L.G."/>
            <person name="Vasconcelos A.T."/>
            <person name="Perreira-Neves A."/>
            <person name="Rosa I.A."/>
            <person name="Tasca T."/>
            <person name="Bogo M.R."/>
            <person name="de Souza W."/>
        </authorList>
    </citation>
    <scope>NUCLEOTIDE SEQUENCE [LARGE SCALE GENOMIC DNA]</scope>
    <source>
        <strain evidence="2">K</strain>
    </source>
</reference>
<accession>A0A1J4JT84</accession>
<proteinExistence type="predicted"/>
<dbReference type="GO" id="GO:0005737">
    <property type="term" value="C:cytoplasm"/>
    <property type="evidence" value="ECO:0007669"/>
    <property type="project" value="TreeGrafter"/>
</dbReference>
<dbReference type="PANTHER" id="PTHR45982">
    <property type="entry name" value="REGULATOR OF CHROMOSOME CONDENSATION"/>
    <property type="match status" value="1"/>
</dbReference>
<gene>
    <name evidence="2" type="ORF">TRFO_07174</name>
</gene>
<dbReference type="AlphaFoldDB" id="A0A1J4JT84"/>
<dbReference type="PROSITE" id="PS50012">
    <property type="entry name" value="RCC1_3"/>
    <property type="match status" value="1"/>
</dbReference>
<protein>
    <recommendedName>
        <fullName evidence="4">Regulator of chromosome condensation</fullName>
    </recommendedName>
</protein>
<dbReference type="InterPro" id="IPR009091">
    <property type="entry name" value="RCC1/BLIP-II"/>
</dbReference>
<dbReference type="Proteomes" id="UP000179807">
    <property type="component" value="Unassembled WGS sequence"/>
</dbReference>
<organism evidence="2 3">
    <name type="scientific">Tritrichomonas foetus</name>
    <dbReference type="NCBI Taxonomy" id="1144522"/>
    <lineage>
        <taxon>Eukaryota</taxon>
        <taxon>Metamonada</taxon>
        <taxon>Parabasalia</taxon>
        <taxon>Tritrichomonadida</taxon>
        <taxon>Tritrichomonadidae</taxon>
        <taxon>Tritrichomonas</taxon>
    </lineage>
</organism>
<evidence type="ECO:0000313" key="3">
    <source>
        <dbReference type="Proteomes" id="UP000179807"/>
    </source>
</evidence>
<comment type="caution">
    <text evidence="2">The sequence shown here is derived from an EMBL/GenBank/DDBJ whole genome shotgun (WGS) entry which is preliminary data.</text>
</comment>
<feature type="repeat" description="RCC1" evidence="1">
    <location>
        <begin position="254"/>
        <end position="308"/>
    </location>
</feature>
<dbReference type="SUPFAM" id="SSF50985">
    <property type="entry name" value="RCC1/BLIP-II"/>
    <property type="match status" value="1"/>
</dbReference>
<dbReference type="GO" id="GO:0005085">
    <property type="term" value="F:guanyl-nucleotide exchange factor activity"/>
    <property type="evidence" value="ECO:0007669"/>
    <property type="project" value="TreeGrafter"/>
</dbReference>
<evidence type="ECO:0000313" key="2">
    <source>
        <dbReference type="EMBL" id="OHT02337.1"/>
    </source>
</evidence>
<keyword evidence="3" id="KW-1185">Reference proteome</keyword>
<dbReference type="GeneID" id="94828235"/>
<dbReference type="EMBL" id="MLAK01000871">
    <property type="protein sequence ID" value="OHT02337.1"/>
    <property type="molecule type" value="Genomic_DNA"/>
</dbReference>
<dbReference type="InterPro" id="IPR051553">
    <property type="entry name" value="Ran_GTPase-activating"/>
</dbReference>
<evidence type="ECO:0008006" key="4">
    <source>
        <dbReference type="Google" id="ProtNLM"/>
    </source>
</evidence>
<dbReference type="InterPro" id="IPR000408">
    <property type="entry name" value="Reg_chr_condens"/>
</dbReference>
<dbReference type="RefSeq" id="XP_068355473.1">
    <property type="nucleotide sequence ID" value="XM_068493531.1"/>
</dbReference>
<dbReference type="Gene3D" id="2.130.10.30">
    <property type="entry name" value="Regulator of chromosome condensation 1/beta-lactamase-inhibitor protein II"/>
    <property type="match status" value="2"/>
</dbReference>